<comment type="caution">
    <text evidence="1">The sequence shown here is derived from an EMBL/GenBank/DDBJ whole genome shotgun (WGS) entry which is preliminary data.</text>
</comment>
<name>A0A9P6JPW2_9AGAR</name>
<gene>
    <name evidence="1" type="ORF">CPB83DRAFT_894495</name>
</gene>
<evidence type="ECO:0000313" key="2">
    <source>
        <dbReference type="Proteomes" id="UP000807306"/>
    </source>
</evidence>
<dbReference type="AlphaFoldDB" id="A0A9P6JPW2"/>
<dbReference type="EMBL" id="MU157854">
    <property type="protein sequence ID" value="KAF9528228.1"/>
    <property type="molecule type" value="Genomic_DNA"/>
</dbReference>
<proteinExistence type="predicted"/>
<accession>A0A9P6JPW2</accession>
<dbReference type="OrthoDB" id="2987506at2759"/>
<reference evidence="1" key="1">
    <citation type="submission" date="2020-11" db="EMBL/GenBank/DDBJ databases">
        <authorList>
            <consortium name="DOE Joint Genome Institute"/>
            <person name="Ahrendt S."/>
            <person name="Riley R."/>
            <person name="Andreopoulos W."/>
            <person name="Labutti K."/>
            <person name="Pangilinan J."/>
            <person name="Ruiz-Duenas F.J."/>
            <person name="Barrasa J.M."/>
            <person name="Sanchez-Garcia M."/>
            <person name="Camarero S."/>
            <person name="Miyauchi S."/>
            <person name="Serrano A."/>
            <person name="Linde D."/>
            <person name="Babiker R."/>
            <person name="Drula E."/>
            <person name="Ayuso-Fernandez I."/>
            <person name="Pacheco R."/>
            <person name="Padilla G."/>
            <person name="Ferreira P."/>
            <person name="Barriuso J."/>
            <person name="Kellner H."/>
            <person name="Castanera R."/>
            <person name="Alfaro M."/>
            <person name="Ramirez L."/>
            <person name="Pisabarro A.G."/>
            <person name="Kuo A."/>
            <person name="Tritt A."/>
            <person name="Lipzen A."/>
            <person name="He G."/>
            <person name="Yan M."/>
            <person name="Ng V."/>
            <person name="Cullen D."/>
            <person name="Martin F."/>
            <person name="Rosso M.-N."/>
            <person name="Henrissat B."/>
            <person name="Hibbett D."/>
            <person name="Martinez A.T."/>
            <person name="Grigoriev I.V."/>
        </authorList>
    </citation>
    <scope>NUCLEOTIDE SEQUENCE</scope>
    <source>
        <strain evidence="1">CBS 506.95</strain>
    </source>
</reference>
<protein>
    <submittedName>
        <fullName evidence="1">Uncharacterized protein</fullName>
    </submittedName>
</protein>
<evidence type="ECO:0000313" key="1">
    <source>
        <dbReference type="EMBL" id="KAF9528228.1"/>
    </source>
</evidence>
<organism evidence="1 2">
    <name type="scientific">Crepidotus variabilis</name>
    <dbReference type="NCBI Taxonomy" id="179855"/>
    <lineage>
        <taxon>Eukaryota</taxon>
        <taxon>Fungi</taxon>
        <taxon>Dikarya</taxon>
        <taxon>Basidiomycota</taxon>
        <taxon>Agaricomycotina</taxon>
        <taxon>Agaricomycetes</taxon>
        <taxon>Agaricomycetidae</taxon>
        <taxon>Agaricales</taxon>
        <taxon>Agaricineae</taxon>
        <taxon>Crepidotaceae</taxon>
        <taxon>Crepidotus</taxon>
    </lineage>
</organism>
<sequence>MPEYTIVIHVEPKALVALEEQHYFLCMSQAVSGATGEPDYNVVALAAEVTPKNTIKFTTKYSIYGTKQTFKVGQTTGQGDAIIRPIEFGQGYVLKSWSDSKVVTTDKAPPGGFAFLNDIQAAAVVSLQQGPTGPGSKDKPDAPIYISSQFVPGTARLTPITQVCLWFQQNVVTSTMVSVDVSKAHVINLTGRTEASTTYTNDFKWKDPTMVPGSADYESEVIDYTKITAAKATPDAAFEKAAAVN</sequence>
<dbReference type="Proteomes" id="UP000807306">
    <property type="component" value="Unassembled WGS sequence"/>
</dbReference>
<keyword evidence="2" id="KW-1185">Reference proteome</keyword>